<dbReference type="Gene3D" id="3.20.20.60">
    <property type="entry name" value="Phosphoenolpyruvate-binding domains"/>
    <property type="match status" value="1"/>
</dbReference>
<evidence type="ECO:0000259" key="7">
    <source>
        <dbReference type="Pfam" id="PF03328"/>
    </source>
</evidence>
<evidence type="ECO:0000256" key="1">
    <source>
        <dbReference type="ARBA" id="ARBA00001946"/>
    </source>
</evidence>
<evidence type="ECO:0000256" key="3">
    <source>
        <dbReference type="ARBA" id="ARBA00022723"/>
    </source>
</evidence>
<keyword evidence="9" id="KW-1185">Reference proteome</keyword>
<evidence type="ECO:0000256" key="5">
    <source>
        <dbReference type="PIRSR" id="PIRSR015582-1"/>
    </source>
</evidence>
<sequence length="269" mass="26987">MVLTVRAPLFVPADRPDRFAKAAASGADAMVLDLEDGVAAGAKAQARQAVTAGFTGLPVILRINAAGTEWHKADLAAAGAGGFAAVMLPKAEDPAGVAAVLAALPAVPLIPLIETARGLAGARALAALPGVVRLAFGSLDFCADMGCAHRRDVLLPVRGELVLASRIAGIAPPLDGVTAAIGDAEAVADDAAHARDMGMTGKLCIHPAQVAPILRALAPSPGEIDWARRVLASGDGAAVVDGRMTDEPVRRRARAVLAAGRGEGGGHGA</sequence>
<evidence type="ECO:0000256" key="2">
    <source>
        <dbReference type="ARBA" id="ARBA00005568"/>
    </source>
</evidence>
<dbReference type="InterPro" id="IPR015813">
    <property type="entry name" value="Pyrv/PenolPyrv_kinase-like_dom"/>
</dbReference>
<evidence type="ECO:0000313" key="8">
    <source>
        <dbReference type="EMBL" id="THD84700.1"/>
    </source>
</evidence>
<comment type="cofactor">
    <cofactor evidence="1">
        <name>Mg(2+)</name>
        <dbReference type="ChEBI" id="CHEBI:18420"/>
    </cofactor>
</comment>
<feature type="binding site" evidence="6">
    <location>
        <position position="140"/>
    </location>
    <ligand>
        <name>Mg(2+)</name>
        <dbReference type="ChEBI" id="CHEBI:18420"/>
    </ligand>
</feature>
<evidence type="ECO:0000256" key="4">
    <source>
        <dbReference type="ARBA" id="ARBA00022842"/>
    </source>
</evidence>
<dbReference type="GO" id="GO:0006107">
    <property type="term" value="P:oxaloacetate metabolic process"/>
    <property type="evidence" value="ECO:0007669"/>
    <property type="project" value="TreeGrafter"/>
</dbReference>
<dbReference type="GO" id="GO:0000287">
    <property type="term" value="F:magnesium ion binding"/>
    <property type="evidence" value="ECO:0007669"/>
    <property type="project" value="TreeGrafter"/>
</dbReference>
<dbReference type="RefSeq" id="WP_136393081.1">
    <property type="nucleotide sequence ID" value="NZ_SSND01000001.1"/>
</dbReference>
<feature type="domain" description="HpcH/HpaI aldolase/citrate lyase" evidence="7">
    <location>
        <begin position="7"/>
        <end position="207"/>
    </location>
</feature>
<dbReference type="PANTHER" id="PTHR32308:SF10">
    <property type="entry name" value="CITRATE LYASE SUBUNIT BETA"/>
    <property type="match status" value="1"/>
</dbReference>
<dbReference type="InterPro" id="IPR040442">
    <property type="entry name" value="Pyrv_kinase-like_dom_sf"/>
</dbReference>
<keyword evidence="4 6" id="KW-0460">Magnesium</keyword>
<proteinExistence type="inferred from homology"/>
<protein>
    <submittedName>
        <fullName evidence="8">CoA ester lyase</fullName>
    </submittedName>
</protein>
<gene>
    <name evidence="8" type="ORF">E7811_02905</name>
</gene>
<reference evidence="8 9" key="1">
    <citation type="submission" date="2019-04" db="EMBL/GenBank/DDBJ databases">
        <title>Draft genome sequence of Gemmobacter aestuarii sp. nov.</title>
        <authorList>
            <person name="Hameed A."/>
            <person name="Lin S.-Y."/>
            <person name="Shahina M."/>
            <person name="Lai W.-A."/>
            <person name="Young C.-C."/>
        </authorList>
    </citation>
    <scope>NUCLEOTIDE SEQUENCE [LARGE SCALE GENOMIC DNA]</scope>
    <source>
        <strain evidence="8 9">CC-PW-75</strain>
    </source>
</reference>
<feature type="binding site" evidence="5">
    <location>
        <position position="62"/>
    </location>
    <ligand>
        <name>substrate</name>
    </ligand>
</feature>
<evidence type="ECO:0000256" key="6">
    <source>
        <dbReference type="PIRSR" id="PIRSR015582-2"/>
    </source>
</evidence>
<dbReference type="InterPro" id="IPR011206">
    <property type="entry name" value="Citrate_lyase_beta/mcl1/mcl2"/>
</dbReference>
<comment type="similarity">
    <text evidence="2">Belongs to the HpcH/HpaI aldolase family.</text>
</comment>
<organism evidence="8 9">
    <name type="scientific">Aliigemmobacter aestuarii</name>
    <dbReference type="NCBI Taxonomy" id="1445661"/>
    <lineage>
        <taxon>Bacteria</taxon>
        <taxon>Pseudomonadati</taxon>
        <taxon>Pseudomonadota</taxon>
        <taxon>Alphaproteobacteria</taxon>
        <taxon>Rhodobacterales</taxon>
        <taxon>Paracoccaceae</taxon>
        <taxon>Aliigemmobacter</taxon>
    </lineage>
</organism>
<keyword evidence="3 6" id="KW-0479">Metal-binding</keyword>
<keyword evidence="8" id="KW-0456">Lyase</keyword>
<evidence type="ECO:0000313" key="9">
    <source>
        <dbReference type="Proteomes" id="UP000309450"/>
    </source>
</evidence>
<dbReference type="SUPFAM" id="SSF51621">
    <property type="entry name" value="Phosphoenolpyruvate/pyruvate domain"/>
    <property type="match status" value="1"/>
</dbReference>
<dbReference type="AlphaFoldDB" id="A0A4S3MQ93"/>
<dbReference type="OrthoDB" id="9800547at2"/>
<dbReference type="PANTHER" id="PTHR32308">
    <property type="entry name" value="LYASE BETA SUBUNIT, PUTATIVE (AFU_ORTHOLOGUE AFUA_4G13030)-RELATED"/>
    <property type="match status" value="1"/>
</dbReference>
<dbReference type="GO" id="GO:0016829">
    <property type="term" value="F:lyase activity"/>
    <property type="evidence" value="ECO:0007669"/>
    <property type="project" value="UniProtKB-KW"/>
</dbReference>
<comment type="caution">
    <text evidence="8">The sequence shown here is derived from an EMBL/GenBank/DDBJ whole genome shotgun (WGS) entry which is preliminary data.</text>
</comment>
<dbReference type="InterPro" id="IPR005000">
    <property type="entry name" value="Aldolase/citrate-lyase_domain"/>
</dbReference>
<dbReference type="Proteomes" id="UP000309450">
    <property type="component" value="Unassembled WGS sequence"/>
</dbReference>
<name>A0A4S3MQ93_9RHOB</name>
<accession>A0A4S3MQ93</accession>
<feature type="binding site" evidence="5">
    <location>
        <position position="114"/>
    </location>
    <ligand>
        <name>substrate</name>
    </ligand>
</feature>
<dbReference type="EMBL" id="SSND01000001">
    <property type="protein sequence ID" value="THD84700.1"/>
    <property type="molecule type" value="Genomic_DNA"/>
</dbReference>
<dbReference type="PIRSF" id="PIRSF015582">
    <property type="entry name" value="Cit_lyase_B"/>
    <property type="match status" value="1"/>
</dbReference>
<dbReference type="Pfam" id="PF03328">
    <property type="entry name" value="HpcH_HpaI"/>
    <property type="match status" value="1"/>
</dbReference>
<feature type="binding site" evidence="6">
    <location>
        <position position="114"/>
    </location>
    <ligand>
        <name>Mg(2+)</name>
        <dbReference type="ChEBI" id="CHEBI:18420"/>
    </ligand>
</feature>